<keyword evidence="9" id="KW-0464">Manganese</keyword>
<dbReference type="InterPro" id="IPR001932">
    <property type="entry name" value="PPM-type_phosphatase-like_dom"/>
</dbReference>
<organism evidence="14 15">
    <name type="scientific">Senna tora</name>
    <dbReference type="NCBI Taxonomy" id="362788"/>
    <lineage>
        <taxon>Eukaryota</taxon>
        <taxon>Viridiplantae</taxon>
        <taxon>Streptophyta</taxon>
        <taxon>Embryophyta</taxon>
        <taxon>Tracheophyta</taxon>
        <taxon>Spermatophyta</taxon>
        <taxon>Magnoliopsida</taxon>
        <taxon>eudicotyledons</taxon>
        <taxon>Gunneridae</taxon>
        <taxon>Pentapetalae</taxon>
        <taxon>rosids</taxon>
        <taxon>fabids</taxon>
        <taxon>Fabales</taxon>
        <taxon>Fabaceae</taxon>
        <taxon>Caesalpinioideae</taxon>
        <taxon>Cassia clade</taxon>
        <taxon>Senna</taxon>
    </lineage>
</organism>
<dbReference type="GO" id="GO:0046872">
    <property type="term" value="F:metal ion binding"/>
    <property type="evidence" value="ECO:0007669"/>
    <property type="project" value="UniProtKB-KW"/>
</dbReference>
<dbReference type="CDD" id="cd00143">
    <property type="entry name" value="PP2Cc"/>
    <property type="match status" value="1"/>
</dbReference>
<dbReference type="PROSITE" id="PS51746">
    <property type="entry name" value="PPM_2"/>
    <property type="match status" value="1"/>
</dbReference>
<dbReference type="EC" id="3.1.3.16" evidence="4"/>
<reference evidence="14" key="1">
    <citation type="submission" date="2020-09" db="EMBL/GenBank/DDBJ databases">
        <title>Genome-Enabled Discovery of Anthraquinone Biosynthesis in Senna tora.</title>
        <authorList>
            <person name="Kang S.-H."/>
            <person name="Pandey R.P."/>
            <person name="Lee C.-M."/>
            <person name="Sim J.-S."/>
            <person name="Jeong J.-T."/>
            <person name="Choi B.-S."/>
            <person name="Jung M."/>
            <person name="Ginzburg D."/>
            <person name="Zhao K."/>
            <person name="Won S.Y."/>
            <person name="Oh T.-J."/>
            <person name="Yu Y."/>
            <person name="Kim N.-H."/>
            <person name="Lee O.R."/>
            <person name="Lee T.-H."/>
            <person name="Bashyal P."/>
            <person name="Kim T.-S."/>
            <person name="Lee W.-H."/>
            <person name="Kawkins C."/>
            <person name="Kim C.-K."/>
            <person name="Kim J.S."/>
            <person name="Ahn B.O."/>
            <person name="Rhee S.Y."/>
            <person name="Sohng J.K."/>
        </authorList>
    </citation>
    <scope>NUCLEOTIDE SEQUENCE</scope>
    <source>
        <tissue evidence="14">Leaf</tissue>
    </source>
</reference>
<dbReference type="SUPFAM" id="SSF81606">
    <property type="entry name" value="PP2C-like"/>
    <property type="match status" value="1"/>
</dbReference>
<evidence type="ECO:0000256" key="6">
    <source>
        <dbReference type="ARBA" id="ARBA00022801"/>
    </source>
</evidence>
<evidence type="ECO:0000256" key="5">
    <source>
        <dbReference type="ARBA" id="ARBA00022723"/>
    </source>
</evidence>
<dbReference type="OrthoDB" id="10264738at2759"/>
<sequence length="362" mass="39460">MSCSVAVSNSPVFSPSSSLFFSKKNSHPPSSSSPCSPSSFGFRLFNSPIGFSNSASASAPSSSPTTSLLKRKRPAKLDIPAMPSTFASPVTPSVARDFVEVEGQGFSVYCKRGRKEYMEDRYSAAVNLQGQSKQAFFGIFDGHGGAKAAEFAAHNLEKNILQEVTRRSHEEDDIEEAVKNGYLTTDSEFLKQDIRGGSCCVTALIRNGNLIVSNAGDCRAVICRGGTAEALTSDHRPSREDERDRIEALGGYVDLCHGVWRIQSSLAVSRGIGDRHLKQWVTAEPETKVIKIEPEHDLLILASDGLWDKVTNQEAVDIARSFCVESDRPQPLLACKKLADLSVLRGSRDDISVMLIKLDHYV</sequence>
<evidence type="ECO:0000313" key="14">
    <source>
        <dbReference type="EMBL" id="KAF7816130.1"/>
    </source>
</evidence>
<evidence type="ECO:0000256" key="4">
    <source>
        <dbReference type="ARBA" id="ARBA00013081"/>
    </source>
</evidence>
<dbReference type="Gene3D" id="3.60.40.10">
    <property type="entry name" value="PPM-type phosphatase domain"/>
    <property type="match status" value="1"/>
</dbReference>
<evidence type="ECO:0000256" key="12">
    <source>
        <dbReference type="RuleBase" id="RU003465"/>
    </source>
</evidence>
<evidence type="ECO:0000256" key="10">
    <source>
        <dbReference type="ARBA" id="ARBA00047761"/>
    </source>
</evidence>
<dbReference type="InterPro" id="IPR000222">
    <property type="entry name" value="PP2C_BS"/>
</dbReference>
<keyword evidence="15" id="KW-1185">Reference proteome</keyword>
<evidence type="ECO:0000256" key="2">
    <source>
        <dbReference type="ARBA" id="ARBA00001946"/>
    </source>
</evidence>
<proteinExistence type="inferred from homology"/>
<dbReference type="SMART" id="SM00332">
    <property type="entry name" value="PP2Cc"/>
    <property type="match status" value="1"/>
</dbReference>
<evidence type="ECO:0000313" key="15">
    <source>
        <dbReference type="Proteomes" id="UP000634136"/>
    </source>
</evidence>
<comment type="caution">
    <text evidence="14">The sequence shown here is derived from an EMBL/GenBank/DDBJ whole genome shotgun (WGS) entry which is preliminary data.</text>
</comment>
<dbReference type="GO" id="GO:0009738">
    <property type="term" value="P:abscisic acid-activated signaling pathway"/>
    <property type="evidence" value="ECO:0007669"/>
    <property type="project" value="UniProtKB-ARBA"/>
</dbReference>
<dbReference type="EMBL" id="JAAIUW010000009">
    <property type="protein sequence ID" value="KAF7816130.1"/>
    <property type="molecule type" value="Genomic_DNA"/>
</dbReference>
<dbReference type="PROSITE" id="PS01032">
    <property type="entry name" value="PPM_1"/>
    <property type="match status" value="1"/>
</dbReference>
<dbReference type="InterPro" id="IPR015655">
    <property type="entry name" value="PP2C"/>
</dbReference>
<evidence type="ECO:0000259" key="13">
    <source>
        <dbReference type="PROSITE" id="PS51746"/>
    </source>
</evidence>
<evidence type="ECO:0000256" key="9">
    <source>
        <dbReference type="ARBA" id="ARBA00023211"/>
    </source>
</evidence>
<evidence type="ECO:0000256" key="11">
    <source>
        <dbReference type="ARBA" id="ARBA00048336"/>
    </source>
</evidence>
<comment type="cofactor">
    <cofactor evidence="1">
        <name>Mn(2+)</name>
        <dbReference type="ChEBI" id="CHEBI:29035"/>
    </cofactor>
</comment>
<comment type="similarity">
    <text evidence="3 12">Belongs to the PP2C family.</text>
</comment>
<keyword evidence="6 12" id="KW-0378">Hydrolase</keyword>
<evidence type="ECO:0000256" key="8">
    <source>
        <dbReference type="ARBA" id="ARBA00022912"/>
    </source>
</evidence>
<dbReference type="Pfam" id="PF00481">
    <property type="entry name" value="PP2C"/>
    <property type="match status" value="1"/>
</dbReference>
<evidence type="ECO:0000256" key="3">
    <source>
        <dbReference type="ARBA" id="ARBA00006702"/>
    </source>
</evidence>
<keyword evidence="7" id="KW-0460">Magnesium</keyword>
<protein>
    <recommendedName>
        <fullName evidence="4">protein-serine/threonine phosphatase</fullName>
        <ecNumber evidence="4">3.1.3.16</ecNumber>
    </recommendedName>
</protein>
<dbReference type="AlphaFoldDB" id="A0A834T636"/>
<name>A0A834T636_9FABA</name>
<feature type="domain" description="PPM-type phosphatase" evidence="13">
    <location>
        <begin position="105"/>
        <end position="358"/>
    </location>
</feature>
<dbReference type="GO" id="GO:0004722">
    <property type="term" value="F:protein serine/threonine phosphatase activity"/>
    <property type="evidence" value="ECO:0007669"/>
    <property type="project" value="UniProtKB-EC"/>
</dbReference>
<evidence type="ECO:0000256" key="7">
    <source>
        <dbReference type="ARBA" id="ARBA00022842"/>
    </source>
</evidence>
<evidence type="ECO:0000256" key="1">
    <source>
        <dbReference type="ARBA" id="ARBA00001936"/>
    </source>
</evidence>
<comment type="catalytic activity">
    <reaction evidence="11">
        <text>O-phospho-L-threonyl-[protein] + H2O = L-threonyl-[protein] + phosphate</text>
        <dbReference type="Rhea" id="RHEA:47004"/>
        <dbReference type="Rhea" id="RHEA-COMP:11060"/>
        <dbReference type="Rhea" id="RHEA-COMP:11605"/>
        <dbReference type="ChEBI" id="CHEBI:15377"/>
        <dbReference type="ChEBI" id="CHEBI:30013"/>
        <dbReference type="ChEBI" id="CHEBI:43474"/>
        <dbReference type="ChEBI" id="CHEBI:61977"/>
        <dbReference type="EC" id="3.1.3.16"/>
    </reaction>
</comment>
<keyword evidence="5" id="KW-0479">Metal-binding</keyword>
<dbReference type="Proteomes" id="UP000634136">
    <property type="component" value="Unassembled WGS sequence"/>
</dbReference>
<dbReference type="InterPro" id="IPR036457">
    <property type="entry name" value="PPM-type-like_dom_sf"/>
</dbReference>
<dbReference type="FunFam" id="3.60.40.10:FF:000044">
    <property type="entry name" value="probable protein phosphatase 2C 25"/>
    <property type="match status" value="1"/>
</dbReference>
<comment type="catalytic activity">
    <reaction evidence="10">
        <text>O-phospho-L-seryl-[protein] + H2O = L-seryl-[protein] + phosphate</text>
        <dbReference type="Rhea" id="RHEA:20629"/>
        <dbReference type="Rhea" id="RHEA-COMP:9863"/>
        <dbReference type="Rhea" id="RHEA-COMP:11604"/>
        <dbReference type="ChEBI" id="CHEBI:15377"/>
        <dbReference type="ChEBI" id="CHEBI:29999"/>
        <dbReference type="ChEBI" id="CHEBI:43474"/>
        <dbReference type="ChEBI" id="CHEBI:83421"/>
        <dbReference type="EC" id="3.1.3.16"/>
    </reaction>
</comment>
<dbReference type="PANTHER" id="PTHR47992">
    <property type="entry name" value="PROTEIN PHOSPHATASE"/>
    <property type="match status" value="1"/>
</dbReference>
<dbReference type="SMART" id="SM00331">
    <property type="entry name" value="PP2C_SIG"/>
    <property type="match status" value="1"/>
</dbReference>
<accession>A0A834T636</accession>
<gene>
    <name evidence="14" type="ORF">G2W53_030099</name>
</gene>
<comment type="cofactor">
    <cofactor evidence="2">
        <name>Mg(2+)</name>
        <dbReference type="ChEBI" id="CHEBI:18420"/>
    </cofactor>
</comment>
<keyword evidence="8 12" id="KW-0904">Protein phosphatase</keyword>